<comment type="caution">
    <text evidence="2">The sequence shown here is derived from an EMBL/GenBank/DDBJ whole genome shotgun (WGS) entry which is preliminary data.</text>
</comment>
<dbReference type="InterPro" id="IPR025209">
    <property type="entry name" value="DUF4209"/>
</dbReference>
<accession>A0AAE1NT04</accession>
<dbReference type="AlphaFoldDB" id="A0AAE1NT04"/>
<keyword evidence="3" id="KW-1185">Reference proteome</keyword>
<dbReference type="Pfam" id="PF13910">
    <property type="entry name" value="DUF4209"/>
    <property type="match status" value="1"/>
</dbReference>
<protein>
    <recommendedName>
        <fullName evidence="1">DUF4209 domain-containing protein</fullName>
    </recommendedName>
</protein>
<sequence length="486" mass="54211">MNLNSLKEENLTFLSSEVEELVRLASDDYSTGSEGRCGLERRCGLEGRCVTGSGLERRCGLEGRCVTGSGLERRCGLEGRCVTGSGLEGREYVTRSGLEEGEWVSMKDCKIDWLKVQHTLDGIPEERESEAWFKEAVRLLSPLLHHCHRCLVNLVASQHQTHVLSHLLQWTCQVEGLLTCSELICRGSSCNTDHLTALLSVTAVTERILGDLLWTRHKPVPFLLRDLLRTPDITHVLGPTRVEVLRILVGSVFGLNLRNLAWHGFLTPRQTCPAFPASLIIILADSAHTLQTSPSQDGQQQQQQLATEPLNIFLQGSGISGGVKVCTRPLITFPESVYGGQVFESVKVSRKCYDEIVTTSPIVPKVMIPVWTRIFQLMETHRYGLAMTLLLPAVECSLRCLFSAANQTSRRLLTAQTSTFYTTLDQILHPKVDHGENYIAPHLVQKCDEFPVKLGHQNIDATRTERVGSSHPLSFTARCFTRSRQE</sequence>
<evidence type="ECO:0000259" key="1">
    <source>
        <dbReference type="Pfam" id="PF13910"/>
    </source>
</evidence>
<dbReference type="EMBL" id="JAWZYT010004198">
    <property type="protein sequence ID" value="KAK4294792.1"/>
    <property type="molecule type" value="Genomic_DNA"/>
</dbReference>
<proteinExistence type="predicted"/>
<dbReference type="PANTHER" id="PTHR31701">
    <property type="entry name" value="ENDOPLASMIC RETICULUM MEMBRANE-ASSOCIATED RNA DEGRADATION PROTEIN"/>
    <property type="match status" value="1"/>
</dbReference>
<dbReference type="InterPro" id="IPR039635">
    <property type="entry name" value="ERMARD"/>
</dbReference>
<dbReference type="PANTHER" id="PTHR31701:SF2">
    <property type="entry name" value="ENDOPLASMIC RETICULUM MEMBRANE-ASSOCIATED RNA DEGRADATION PROTEIN"/>
    <property type="match status" value="1"/>
</dbReference>
<reference evidence="2" key="1">
    <citation type="submission" date="2023-11" db="EMBL/GenBank/DDBJ databases">
        <title>Genome assemblies of two species of porcelain crab, Petrolisthes cinctipes and Petrolisthes manimaculis (Anomura: Porcellanidae).</title>
        <authorList>
            <person name="Angst P."/>
        </authorList>
    </citation>
    <scope>NUCLEOTIDE SEQUENCE</scope>
    <source>
        <strain evidence="2">PB745_02</strain>
        <tissue evidence="2">Gill</tissue>
    </source>
</reference>
<gene>
    <name evidence="2" type="ORF">Pmani_032597</name>
</gene>
<dbReference type="Proteomes" id="UP001292094">
    <property type="component" value="Unassembled WGS sequence"/>
</dbReference>
<evidence type="ECO:0000313" key="3">
    <source>
        <dbReference type="Proteomes" id="UP001292094"/>
    </source>
</evidence>
<name>A0AAE1NT04_9EUCA</name>
<organism evidence="2 3">
    <name type="scientific">Petrolisthes manimaculis</name>
    <dbReference type="NCBI Taxonomy" id="1843537"/>
    <lineage>
        <taxon>Eukaryota</taxon>
        <taxon>Metazoa</taxon>
        <taxon>Ecdysozoa</taxon>
        <taxon>Arthropoda</taxon>
        <taxon>Crustacea</taxon>
        <taxon>Multicrustacea</taxon>
        <taxon>Malacostraca</taxon>
        <taxon>Eumalacostraca</taxon>
        <taxon>Eucarida</taxon>
        <taxon>Decapoda</taxon>
        <taxon>Pleocyemata</taxon>
        <taxon>Anomura</taxon>
        <taxon>Galatheoidea</taxon>
        <taxon>Porcellanidae</taxon>
        <taxon>Petrolisthes</taxon>
    </lineage>
</organism>
<feature type="domain" description="DUF4209" evidence="1">
    <location>
        <begin position="217"/>
        <end position="283"/>
    </location>
</feature>
<evidence type="ECO:0000313" key="2">
    <source>
        <dbReference type="EMBL" id="KAK4294792.1"/>
    </source>
</evidence>